<accession>A0A2T0RA77</accession>
<name>A0A2T0RA77_9ACTN</name>
<feature type="region of interest" description="Disordered" evidence="1">
    <location>
        <begin position="81"/>
        <end position="122"/>
    </location>
</feature>
<feature type="compositionally biased region" description="Basic and acidic residues" evidence="1">
    <location>
        <begin position="82"/>
        <end position="91"/>
    </location>
</feature>
<gene>
    <name evidence="3" type="ORF">CLV37_101275</name>
</gene>
<protein>
    <recommendedName>
        <fullName evidence="5">DUF3099 family protein</fullName>
    </recommendedName>
</protein>
<keyword evidence="2" id="KW-0812">Transmembrane</keyword>
<dbReference type="InterPro" id="IPR021449">
    <property type="entry name" value="DUF3099"/>
</dbReference>
<evidence type="ECO:0000256" key="2">
    <source>
        <dbReference type="SAM" id="Phobius"/>
    </source>
</evidence>
<evidence type="ECO:0000313" key="4">
    <source>
        <dbReference type="Proteomes" id="UP000238083"/>
    </source>
</evidence>
<organism evidence="3 4">
    <name type="scientific">Kineococcus rhizosphaerae</name>
    <dbReference type="NCBI Taxonomy" id="559628"/>
    <lineage>
        <taxon>Bacteria</taxon>
        <taxon>Bacillati</taxon>
        <taxon>Actinomycetota</taxon>
        <taxon>Actinomycetes</taxon>
        <taxon>Kineosporiales</taxon>
        <taxon>Kineosporiaceae</taxon>
        <taxon>Kineococcus</taxon>
    </lineage>
</organism>
<keyword evidence="2" id="KW-1133">Transmembrane helix</keyword>
<feature type="transmembrane region" description="Helical" evidence="2">
    <location>
        <begin position="38"/>
        <end position="55"/>
    </location>
</feature>
<sequence length="122" mass="13668">MRAYRGSVQEQGTQDGTYRITDAPTSQTDDIGVRYRKYVISMVIRTICVICFAFIDHWSRWLFVAGAVFLPYIAVVLANAGRESRGPRPESFDVTPAEPPAPRDLPALEAKITGIHSPRDDR</sequence>
<dbReference type="OrthoDB" id="4229919at2"/>
<evidence type="ECO:0000313" key="3">
    <source>
        <dbReference type="EMBL" id="PRY18031.1"/>
    </source>
</evidence>
<keyword evidence="4" id="KW-1185">Reference proteome</keyword>
<comment type="caution">
    <text evidence="3">The sequence shown here is derived from an EMBL/GenBank/DDBJ whole genome shotgun (WGS) entry which is preliminary data.</text>
</comment>
<feature type="region of interest" description="Disordered" evidence="1">
    <location>
        <begin position="1"/>
        <end position="21"/>
    </location>
</feature>
<proteinExistence type="predicted"/>
<dbReference type="Proteomes" id="UP000238083">
    <property type="component" value="Unassembled WGS sequence"/>
</dbReference>
<dbReference type="EMBL" id="PVZF01000001">
    <property type="protein sequence ID" value="PRY18031.1"/>
    <property type="molecule type" value="Genomic_DNA"/>
</dbReference>
<dbReference type="Pfam" id="PF11298">
    <property type="entry name" value="DUF3099"/>
    <property type="match status" value="1"/>
</dbReference>
<keyword evidence="2" id="KW-0472">Membrane</keyword>
<evidence type="ECO:0000256" key="1">
    <source>
        <dbReference type="SAM" id="MobiDB-lite"/>
    </source>
</evidence>
<evidence type="ECO:0008006" key="5">
    <source>
        <dbReference type="Google" id="ProtNLM"/>
    </source>
</evidence>
<feature type="transmembrane region" description="Helical" evidence="2">
    <location>
        <begin position="61"/>
        <end position="80"/>
    </location>
</feature>
<dbReference type="AlphaFoldDB" id="A0A2T0RA77"/>
<reference evidence="3 4" key="1">
    <citation type="submission" date="2018-03" db="EMBL/GenBank/DDBJ databases">
        <title>Genomic Encyclopedia of Archaeal and Bacterial Type Strains, Phase II (KMG-II): from individual species to whole genera.</title>
        <authorList>
            <person name="Goeker M."/>
        </authorList>
    </citation>
    <scope>NUCLEOTIDE SEQUENCE [LARGE SCALE GENOMIC DNA]</scope>
    <source>
        <strain evidence="3 4">DSM 19711</strain>
    </source>
</reference>